<reference evidence="3" key="1">
    <citation type="submission" date="2018-06" db="EMBL/GenBank/DDBJ databases">
        <authorList>
            <person name="Zhirakovskaya E."/>
        </authorList>
    </citation>
    <scope>NUCLEOTIDE SEQUENCE</scope>
</reference>
<protein>
    <submittedName>
        <fullName evidence="3">NAD-dependent glyceraldehyde-3-phosphate dehydrogenase</fullName>
        <ecNumber evidence="3">1.2.1.12</ecNumber>
    </submittedName>
</protein>
<dbReference type="Gene3D" id="3.30.360.10">
    <property type="entry name" value="Dihydrodipicolinate Reductase, domain 2"/>
    <property type="match status" value="1"/>
</dbReference>
<dbReference type="AlphaFoldDB" id="A0A3B0V095"/>
<dbReference type="EMBL" id="UOEX01000191">
    <property type="protein sequence ID" value="VAW36955.1"/>
    <property type="molecule type" value="Genomic_DNA"/>
</dbReference>
<keyword evidence="1 3" id="KW-0560">Oxidoreductase</keyword>
<dbReference type="InterPro" id="IPR020829">
    <property type="entry name" value="GlycerAld_3-P_DH_cat"/>
</dbReference>
<dbReference type="SMART" id="SM00846">
    <property type="entry name" value="Gp_dh_N"/>
    <property type="match status" value="1"/>
</dbReference>
<dbReference type="PRINTS" id="PR00078">
    <property type="entry name" value="G3PDHDRGNASE"/>
</dbReference>
<organism evidence="3">
    <name type="scientific">hydrothermal vent metagenome</name>
    <dbReference type="NCBI Taxonomy" id="652676"/>
    <lineage>
        <taxon>unclassified sequences</taxon>
        <taxon>metagenomes</taxon>
        <taxon>ecological metagenomes</taxon>
    </lineage>
</organism>
<dbReference type="InterPro" id="IPR036291">
    <property type="entry name" value="NAD(P)-bd_dom_sf"/>
</dbReference>
<dbReference type="CDD" id="cd05214">
    <property type="entry name" value="GAPDH_I_N"/>
    <property type="match status" value="1"/>
</dbReference>
<dbReference type="PROSITE" id="PS00071">
    <property type="entry name" value="GAPDH"/>
    <property type="match status" value="1"/>
</dbReference>
<dbReference type="InterPro" id="IPR020831">
    <property type="entry name" value="GlycerAld/Erythrose_P_DH"/>
</dbReference>
<sequence>MALRIAINGFGRIGRQLTRLLTQFPAENVKLAAVNTLETTATAAHLLKYDSCQGIFPAEISSHNDILQVDHHKISFFHEPDPALLPWQDENIDLIIECSGHFTDAERAAAHLAAGAKRVLITAAASNVDAIICLGVNENSYRPEEHKIISSSSCTTNCIAPALSAINRLWGVEQALATFIHSSTSAQHLLDHFDPDPRRARAAGLNLIPCPTSASHQIPAVIPTLRGRFDALAIRVPTPHIHLADLTICLRHTPDRADFTAALAEEAASTLQGIMRISNEPLVSIDLKGSKHSCVIDAEHVHFQDNMVKLLIWHANEFAYCCRIKDIIELIARQQY</sequence>
<evidence type="ECO:0000256" key="1">
    <source>
        <dbReference type="ARBA" id="ARBA00023002"/>
    </source>
</evidence>
<dbReference type="GO" id="GO:0051287">
    <property type="term" value="F:NAD binding"/>
    <property type="evidence" value="ECO:0007669"/>
    <property type="project" value="InterPro"/>
</dbReference>
<accession>A0A3B0V095</accession>
<dbReference type="InterPro" id="IPR020828">
    <property type="entry name" value="GlycerAld_3-P_DH_NAD(P)-bd"/>
</dbReference>
<gene>
    <name evidence="3" type="ORF">MNBD_DELTA03-1831</name>
</gene>
<dbReference type="SUPFAM" id="SSF55347">
    <property type="entry name" value="Glyceraldehyde-3-phosphate dehydrogenase-like, C-terminal domain"/>
    <property type="match status" value="1"/>
</dbReference>
<feature type="domain" description="Glyceraldehyde 3-phosphate dehydrogenase NAD(P) binding" evidence="2">
    <location>
        <begin position="3"/>
        <end position="154"/>
    </location>
</feature>
<proteinExistence type="predicted"/>
<name>A0A3B0V095_9ZZZZ</name>
<dbReference type="EC" id="1.2.1.12" evidence="3"/>
<dbReference type="SUPFAM" id="SSF51735">
    <property type="entry name" value="NAD(P)-binding Rossmann-fold domains"/>
    <property type="match status" value="1"/>
</dbReference>
<dbReference type="InterPro" id="IPR020830">
    <property type="entry name" value="GlycerAld_3-P_DH_AS"/>
</dbReference>
<evidence type="ECO:0000313" key="3">
    <source>
        <dbReference type="EMBL" id="VAW36955.1"/>
    </source>
</evidence>
<dbReference type="PIRSF" id="PIRSF000149">
    <property type="entry name" value="GAP_DH"/>
    <property type="match status" value="1"/>
</dbReference>
<dbReference type="Pfam" id="PF02800">
    <property type="entry name" value="Gp_dh_C"/>
    <property type="match status" value="1"/>
</dbReference>
<evidence type="ECO:0000259" key="2">
    <source>
        <dbReference type="SMART" id="SM00846"/>
    </source>
</evidence>
<dbReference type="GO" id="GO:0004365">
    <property type="term" value="F:glyceraldehyde-3-phosphate dehydrogenase (NAD+) (phosphorylating) activity"/>
    <property type="evidence" value="ECO:0007669"/>
    <property type="project" value="UniProtKB-EC"/>
</dbReference>
<dbReference type="FunFam" id="3.40.50.720:FF:000001">
    <property type="entry name" value="Glyceraldehyde-3-phosphate dehydrogenase"/>
    <property type="match status" value="1"/>
</dbReference>
<dbReference type="Gene3D" id="3.40.50.720">
    <property type="entry name" value="NAD(P)-binding Rossmann-like Domain"/>
    <property type="match status" value="1"/>
</dbReference>
<dbReference type="PANTHER" id="PTHR43148">
    <property type="entry name" value="GLYCERALDEHYDE-3-PHOSPHATE DEHYDROGENASE 2"/>
    <property type="match status" value="1"/>
</dbReference>
<dbReference type="Pfam" id="PF00044">
    <property type="entry name" value="Gp_dh_N"/>
    <property type="match status" value="1"/>
</dbReference>